<dbReference type="EMBL" id="ML743613">
    <property type="protein sequence ID" value="KAE8133655.1"/>
    <property type="molecule type" value="Genomic_DNA"/>
</dbReference>
<keyword evidence="2" id="KW-1185">Reference proteome</keyword>
<dbReference type="Proteomes" id="UP000325672">
    <property type="component" value="Unassembled WGS sequence"/>
</dbReference>
<dbReference type="GeneID" id="43636303"/>
<accession>A0A5N6SG96</accession>
<organism evidence="1 2">
    <name type="scientific">Aspergillus pseudotamarii</name>
    <dbReference type="NCBI Taxonomy" id="132259"/>
    <lineage>
        <taxon>Eukaryota</taxon>
        <taxon>Fungi</taxon>
        <taxon>Dikarya</taxon>
        <taxon>Ascomycota</taxon>
        <taxon>Pezizomycotina</taxon>
        <taxon>Eurotiomycetes</taxon>
        <taxon>Eurotiomycetidae</taxon>
        <taxon>Eurotiales</taxon>
        <taxon>Aspergillaceae</taxon>
        <taxon>Aspergillus</taxon>
        <taxon>Aspergillus subgen. Circumdati</taxon>
    </lineage>
</organism>
<protein>
    <submittedName>
        <fullName evidence="1">Uncharacterized protein</fullName>
    </submittedName>
</protein>
<sequence>MLVWIPHRPCVFSSTSPKFGSLDPEKSLRPWGTSEFPHKVCMNLHSTFYLHLCYPFRLGIHPPLCPGCITGDVVRSILLETMPFRRPLAIYLETEAIIMVTIMKLPMRPYWLVLRWALGSQNPKCNFSMSKEKCPVQLTQIRDLNRPDTTWQPTKSEEMQLVAQ</sequence>
<evidence type="ECO:0000313" key="1">
    <source>
        <dbReference type="EMBL" id="KAE8133655.1"/>
    </source>
</evidence>
<dbReference type="RefSeq" id="XP_031909718.1">
    <property type="nucleotide sequence ID" value="XM_032052093.1"/>
</dbReference>
<name>A0A5N6SG96_ASPPS</name>
<evidence type="ECO:0000313" key="2">
    <source>
        <dbReference type="Proteomes" id="UP000325672"/>
    </source>
</evidence>
<dbReference type="AlphaFoldDB" id="A0A5N6SG96"/>
<gene>
    <name evidence="1" type="ORF">BDV38DRAFT_181889</name>
</gene>
<proteinExistence type="predicted"/>
<reference evidence="1 2" key="1">
    <citation type="submission" date="2019-04" db="EMBL/GenBank/DDBJ databases">
        <title>Friends and foes A comparative genomics study of 23 Aspergillus species from section Flavi.</title>
        <authorList>
            <consortium name="DOE Joint Genome Institute"/>
            <person name="Kjaerbolling I."/>
            <person name="Vesth T."/>
            <person name="Frisvad J.C."/>
            <person name="Nybo J.L."/>
            <person name="Theobald S."/>
            <person name="Kildgaard S."/>
            <person name="Isbrandt T."/>
            <person name="Kuo A."/>
            <person name="Sato A."/>
            <person name="Lyhne E.K."/>
            <person name="Kogle M.E."/>
            <person name="Wiebenga A."/>
            <person name="Kun R.S."/>
            <person name="Lubbers R.J."/>
            <person name="Makela M.R."/>
            <person name="Barry K."/>
            <person name="Chovatia M."/>
            <person name="Clum A."/>
            <person name="Daum C."/>
            <person name="Haridas S."/>
            <person name="He G."/>
            <person name="LaButti K."/>
            <person name="Lipzen A."/>
            <person name="Mondo S."/>
            <person name="Riley R."/>
            <person name="Salamov A."/>
            <person name="Simmons B.A."/>
            <person name="Magnuson J.K."/>
            <person name="Henrissat B."/>
            <person name="Mortensen U.H."/>
            <person name="Larsen T.O."/>
            <person name="Devries R.P."/>
            <person name="Grigoriev I.V."/>
            <person name="Machida M."/>
            <person name="Baker S.E."/>
            <person name="Andersen M.R."/>
        </authorList>
    </citation>
    <scope>NUCLEOTIDE SEQUENCE [LARGE SCALE GENOMIC DNA]</scope>
    <source>
        <strain evidence="1 2">CBS 117625</strain>
    </source>
</reference>